<protein>
    <submittedName>
        <fullName evidence="1">Uncharacterized protein</fullName>
    </submittedName>
</protein>
<evidence type="ECO:0000313" key="1">
    <source>
        <dbReference type="EMBL" id="VAW57016.1"/>
    </source>
</evidence>
<proteinExistence type="predicted"/>
<organism evidence="1">
    <name type="scientific">hydrothermal vent metagenome</name>
    <dbReference type="NCBI Taxonomy" id="652676"/>
    <lineage>
        <taxon>unclassified sequences</taxon>
        <taxon>metagenomes</taxon>
        <taxon>ecological metagenomes</taxon>
    </lineage>
</organism>
<reference evidence="1" key="1">
    <citation type="submission" date="2018-06" db="EMBL/GenBank/DDBJ databases">
        <authorList>
            <person name="Zhirakovskaya E."/>
        </authorList>
    </citation>
    <scope>NUCLEOTIDE SEQUENCE</scope>
</reference>
<gene>
    <name evidence="1" type="ORF">MNBD_GAMMA07-2298</name>
</gene>
<dbReference type="EMBL" id="UOFF01000317">
    <property type="protein sequence ID" value="VAW57016.1"/>
    <property type="molecule type" value="Genomic_DNA"/>
</dbReference>
<accession>A0A3B0XKZ5</accession>
<sequence>MSNIVKASVVFCYKGETLSPSITIELDEYLQASNTNTLPDLYPMIAKANNHDLYSYEFEMMQAENIIFSEASGMVAEFIKDGFLDIETFVSAWKKAEVLQKLAVIAKNKLLIDNLSDEPNIKQALLDAYELGLLRDAH</sequence>
<name>A0A3B0XKZ5_9ZZZZ</name>
<dbReference type="AlphaFoldDB" id="A0A3B0XKZ5"/>